<dbReference type="Proteomes" id="UP000800200">
    <property type="component" value="Unassembled WGS sequence"/>
</dbReference>
<dbReference type="AlphaFoldDB" id="A0A6A6DVE2"/>
<organism evidence="3 4">
    <name type="scientific">Zopfia rhizophila CBS 207.26</name>
    <dbReference type="NCBI Taxonomy" id="1314779"/>
    <lineage>
        <taxon>Eukaryota</taxon>
        <taxon>Fungi</taxon>
        <taxon>Dikarya</taxon>
        <taxon>Ascomycota</taxon>
        <taxon>Pezizomycotina</taxon>
        <taxon>Dothideomycetes</taxon>
        <taxon>Dothideomycetes incertae sedis</taxon>
        <taxon>Zopfiaceae</taxon>
        <taxon>Zopfia</taxon>
    </lineage>
</organism>
<evidence type="ECO:0008006" key="5">
    <source>
        <dbReference type="Google" id="ProtNLM"/>
    </source>
</evidence>
<feature type="compositionally biased region" description="Basic and acidic residues" evidence="1">
    <location>
        <begin position="143"/>
        <end position="172"/>
    </location>
</feature>
<gene>
    <name evidence="3" type="ORF">K469DRAFT_752144</name>
</gene>
<evidence type="ECO:0000313" key="3">
    <source>
        <dbReference type="EMBL" id="KAF2182332.1"/>
    </source>
</evidence>
<sequence>MLSYKTFRASAITALLKGTLVSAAVGYPEFTGETRCDGLIRPTWSNCDTIAQGLQGTLSAGPGFLAGTVISQGNCQLRFVACDPEAQQFETEASTVRSLMSIVKDTCGVAKAGGAYRQGQACVVVETPTNTFSKRRIVKSSVERGVEERGVEERGVEERKRQEESSQEEKRQCNPPPNPCFTYTELTFIANVRGDPIKVCENVLPDGASCTQTRAHTTTENLEVGVEFEGGIADVVKVGASFTQVSGTSSTETLATQITVKCPGSQGYVVWYPLFEQSTGRCGKGSTGSCAGACYQETEETCTMKRPIVSGLGQLTGEYDVQCI</sequence>
<protein>
    <recommendedName>
        <fullName evidence="5">Ubiquitin 3 binding protein But2 C-terminal domain-containing protein</fullName>
    </recommendedName>
</protein>
<reference evidence="3" key="1">
    <citation type="journal article" date="2020" name="Stud. Mycol.">
        <title>101 Dothideomycetes genomes: a test case for predicting lifestyles and emergence of pathogens.</title>
        <authorList>
            <person name="Haridas S."/>
            <person name="Albert R."/>
            <person name="Binder M."/>
            <person name="Bloem J."/>
            <person name="Labutti K."/>
            <person name="Salamov A."/>
            <person name="Andreopoulos B."/>
            <person name="Baker S."/>
            <person name="Barry K."/>
            <person name="Bills G."/>
            <person name="Bluhm B."/>
            <person name="Cannon C."/>
            <person name="Castanera R."/>
            <person name="Culley D."/>
            <person name="Daum C."/>
            <person name="Ezra D."/>
            <person name="Gonzalez J."/>
            <person name="Henrissat B."/>
            <person name="Kuo A."/>
            <person name="Liang C."/>
            <person name="Lipzen A."/>
            <person name="Lutzoni F."/>
            <person name="Magnuson J."/>
            <person name="Mondo S."/>
            <person name="Nolan M."/>
            <person name="Ohm R."/>
            <person name="Pangilinan J."/>
            <person name="Park H.-J."/>
            <person name="Ramirez L."/>
            <person name="Alfaro M."/>
            <person name="Sun H."/>
            <person name="Tritt A."/>
            <person name="Yoshinaga Y."/>
            <person name="Zwiers L.-H."/>
            <person name="Turgeon B."/>
            <person name="Goodwin S."/>
            <person name="Spatafora J."/>
            <person name="Crous P."/>
            <person name="Grigoriev I."/>
        </authorList>
    </citation>
    <scope>NUCLEOTIDE SEQUENCE</scope>
    <source>
        <strain evidence="3">CBS 207.26</strain>
    </source>
</reference>
<keyword evidence="4" id="KW-1185">Reference proteome</keyword>
<feature type="signal peptide" evidence="2">
    <location>
        <begin position="1"/>
        <end position="26"/>
    </location>
</feature>
<dbReference type="EMBL" id="ML994648">
    <property type="protein sequence ID" value="KAF2182332.1"/>
    <property type="molecule type" value="Genomic_DNA"/>
</dbReference>
<feature type="region of interest" description="Disordered" evidence="1">
    <location>
        <begin position="143"/>
        <end position="176"/>
    </location>
</feature>
<evidence type="ECO:0000256" key="2">
    <source>
        <dbReference type="SAM" id="SignalP"/>
    </source>
</evidence>
<feature type="chain" id="PRO_5025553528" description="Ubiquitin 3 binding protein But2 C-terminal domain-containing protein" evidence="2">
    <location>
        <begin position="27"/>
        <end position="324"/>
    </location>
</feature>
<evidence type="ECO:0000256" key="1">
    <source>
        <dbReference type="SAM" id="MobiDB-lite"/>
    </source>
</evidence>
<proteinExistence type="predicted"/>
<accession>A0A6A6DVE2</accession>
<evidence type="ECO:0000313" key="4">
    <source>
        <dbReference type="Proteomes" id="UP000800200"/>
    </source>
</evidence>
<name>A0A6A6DVE2_9PEZI</name>
<dbReference type="OrthoDB" id="4672395at2759"/>
<keyword evidence="2" id="KW-0732">Signal</keyword>